<dbReference type="Pfam" id="PF05303">
    <property type="entry name" value="GSKIP_dom"/>
    <property type="match status" value="1"/>
</dbReference>
<evidence type="ECO:0000313" key="3">
    <source>
        <dbReference type="EMBL" id="KAI9560409.1"/>
    </source>
</evidence>
<dbReference type="GO" id="GO:0019207">
    <property type="term" value="F:kinase regulator activity"/>
    <property type="evidence" value="ECO:0007669"/>
    <property type="project" value="TreeGrafter"/>
</dbReference>
<dbReference type="EMBL" id="WJBH02000004">
    <property type="protein sequence ID" value="KAI9560409.1"/>
    <property type="molecule type" value="Genomic_DNA"/>
</dbReference>
<dbReference type="Proteomes" id="UP000820818">
    <property type="component" value="Linkage Group LG4"/>
</dbReference>
<dbReference type="GO" id="GO:0051018">
    <property type="term" value="F:protein kinase A binding"/>
    <property type="evidence" value="ECO:0007669"/>
    <property type="project" value="TreeGrafter"/>
</dbReference>
<reference evidence="3 4" key="1">
    <citation type="submission" date="2022-05" db="EMBL/GenBank/DDBJ databases">
        <title>A multi-omics perspective on studying reproductive biology in Daphnia sinensis.</title>
        <authorList>
            <person name="Jia J."/>
        </authorList>
    </citation>
    <scope>NUCLEOTIDE SEQUENCE [LARGE SCALE GENOMIC DNA]</scope>
    <source>
        <strain evidence="3 4">WSL</strain>
    </source>
</reference>
<dbReference type="PANTHER" id="PTHR12490:SF4">
    <property type="entry name" value="GSK3B-INTERACTING PROTEIN"/>
    <property type="match status" value="1"/>
</dbReference>
<dbReference type="PANTHER" id="PTHR12490">
    <property type="entry name" value="GSK3B-INTERACTING PROTEIN"/>
    <property type="match status" value="1"/>
</dbReference>
<dbReference type="SUPFAM" id="SSF103107">
    <property type="entry name" value="Hypothetical protein c14orf129, hspc210"/>
    <property type="match status" value="1"/>
</dbReference>
<dbReference type="GO" id="GO:0005737">
    <property type="term" value="C:cytoplasm"/>
    <property type="evidence" value="ECO:0007669"/>
    <property type="project" value="TreeGrafter"/>
</dbReference>
<dbReference type="AlphaFoldDB" id="A0AAD5KVM5"/>
<keyword evidence="4" id="KW-1185">Reference proteome</keyword>
<evidence type="ECO:0000256" key="1">
    <source>
        <dbReference type="ARBA" id="ARBA00009571"/>
    </source>
</evidence>
<name>A0AAD5KVM5_9CRUS</name>
<dbReference type="InterPro" id="IPR037395">
    <property type="entry name" value="GSKIP"/>
</dbReference>
<dbReference type="GO" id="GO:0060828">
    <property type="term" value="P:regulation of canonical Wnt signaling pathway"/>
    <property type="evidence" value="ECO:0007669"/>
    <property type="project" value="InterPro"/>
</dbReference>
<proteinExistence type="inferred from homology"/>
<dbReference type="InterPro" id="IPR007967">
    <property type="entry name" value="GSKIP_dom"/>
</dbReference>
<gene>
    <name evidence="3" type="ORF">GHT06_014426</name>
</gene>
<sequence length="132" mass="15007">MAGHDHDERVLNGEEWIVEALAVIHDVKDHVSEITIADGSVNNDQLVHLNLTTKEKQRYCIELTAQGFRVVGYDYNQTNVASDDYFETPYALLDKLSPLYRQAFGDSLVSKLLLLHSSQRHSFDVEQQTNDS</sequence>
<organism evidence="3 4">
    <name type="scientific">Daphnia sinensis</name>
    <dbReference type="NCBI Taxonomy" id="1820382"/>
    <lineage>
        <taxon>Eukaryota</taxon>
        <taxon>Metazoa</taxon>
        <taxon>Ecdysozoa</taxon>
        <taxon>Arthropoda</taxon>
        <taxon>Crustacea</taxon>
        <taxon>Branchiopoda</taxon>
        <taxon>Diplostraca</taxon>
        <taxon>Cladocera</taxon>
        <taxon>Anomopoda</taxon>
        <taxon>Daphniidae</taxon>
        <taxon>Daphnia</taxon>
        <taxon>Daphnia similis group</taxon>
    </lineage>
</organism>
<evidence type="ECO:0000313" key="4">
    <source>
        <dbReference type="Proteomes" id="UP000820818"/>
    </source>
</evidence>
<accession>A0AAD5KVM5</accession>
<dbReference type="Gene3D" id="3.30.2280.10">
    <property type="entry name" value="Hypothetical protein (hspc210)"/>
    <property type="match status" value="1"/>
</dbReference>
<dbReference type="InterPro" id="IPR023231">
    <property type="entry name" value="GSKIP_dom_sf"/>
</dbReference>
<feature type="domain" description="GSKIP" evidence="2">
    <location>
        <begin position="19"/>
        <end position="112"/>
    </location>
</feature>
<comment type="caution">
    <text evidence="3">The sequence shown here is derived from an EMBL/GenBank/DDBJ whole genome shotgun (WGS) entry which is preliminary data.</text>
</comment>
<protein>
    <recommendedName>
        <fullName evidence="2">GSKIP domain-containing protein</fullName>
    </recommendedName>
</protein>
<evidence type="ECO:0000259" key="2">
    <source>
        <dbReference type="Pfam" id="PF05303"/>
    </source>
</evidence>
<comment type="similarity">
    <text evidence="1">Belongs to the GSKIP family.</text>
</comment>